<dbReference type="InParanoid" id="A0A6P6DWK8"/>
<feature type="domain" description="Sulfotransferase" evidence="6">
    <location>
        <begin position="115"/>
        <end position="202"/>
    </location>
</feature>
<evidence type="ECO:0000313" key="7">
    <source>
        <dbReference type="Proteomes" id="UP000515203"/>
    </source>
</evidence>
<proteinExistence type="inferred from homology"/>
<comment type="subcellular location">
    <subcellularLocation>
        <location evidence="1">Cytoplasm</location>
    </subcellularLocation>
</comment>
<dbReference type="Gene3D" id="3.40.50.300">
    <property type="entry name" value="P-loop containing nucleotide triphosphate hydrolases"/>
    <property type="match status" value="2"/>
</dbReference>
<organism evidence="7 8">
    <name type="scientific">Octodon degus</name>
    <name type="common">Degu</name>
    <name type="synonym">Sciurus degus</name>
    <dbReference type="NCBI Taxonomy" id="10160"/>
    <lineage>
        <taxon>Eukaryota</taxon>
        <taxon>Metazoa</taxon>
        <taxon>Chordata</taxon>
        <taxon>Craniata</taxon>
        <taxon>Vertebrata</taxon>
        <taxon>Euteleostomi</taxon>
        <taxon>Mammalia</taxon>
        <taxon>Eutheria</taxon>
        <taxon>Euarchontoglires</taxon>
        <taxon>Glires</taxon>
        <taxon>Rodentia</taxon>
        <taxon>Hystricomorpha</taxon>
        <taxon>Octodontidae</taxon>
        <taxon>Octodon</taxon>
    </lineage>
</organism>
<reference evidence="8" key="1">
    <citation type="submission" date="2025-08" db="UniProtKB">
        <authorList>
            <consortium name="RefSeq"/>
        </authorList>
    </citation>
    <scope>IDENTIFICATION</scope>
</reference>
<dbReference type="OrthoDB" id="205623at2759"/>
<protein>
    <recommendedName>
        <fullName evidence="5">Sulfotransferase</fullName>
        <ecNumber evidence="5">2.8.2.-</ecNumber>
    </recommendedName>
</protein>
<dbReference type="Pfam" id="PF00685">
    <property type="entry name" value="Sulfotransfer_1"/>
    <property type="match status" value="1"/>
</dbReference>
<dbReference type="GO" id="GO:0005737">
    <property type="term" value="C:cytoplasm"/>
    <property type="evidence" value="ECO:0007669"/>
    <property type="project" value="UniProtKB-SubCell"/>
</dbReference>
<comment type="similarity">
    <text evidence="2 5">Belongs to the sulfotransferase 1 family.</text>
</comment>
<dbReference type="EC" id="2.8.2.-" evidence="5"/>
<keyword evidence="4 5" id="KW-0808">Transferase</keyword>
<evidence type="ECO:0000256" key="2">
    <source>
        <dbReference type="ARBA" id="ARBA00005771"/>
    </source>
</evidence>
<dbReference type="GeneID" id="101563803"/>
<evidence type="ECO:0000259" key="6">
    <source>
        <dbReference type="Pfam" id="PF00685"/>
    </source>
</evidence>
<dbReference type="InterPro" id="IPR027417">
    <property type="entry name" value="P-loop_NTPase"/>
</dbReference>
<accession>A0A6P6DWK8</accession>
<evidence type="ECO:0000256" key="3">
    <source>
        <dbReference type="ARBA" id="ARBA00022490"/>
    </source>
</evidence>
<dbReference type="GO" id="GO:0008146">
    <property type="term" value="F:sulfotransferase activity"/>
    <property type="evidence" value="ECO:0007669"/>
    <property type="project" value="InterPro"/>
</dbReference>
<dbReference type="SUPFAM" id="SSF52540">
    <property type="entry name" value="P-loop containing nucleoside triphosphate hydrolases"/>
    <property type="match status" value="1"/>
</dbReference>
<dbReference type="RefSeq" id="XP_023564347.1">
    <property type="nucleotide sequence ID" value="XM_023708579.1"/>
</dbReference>
<dbReference type="InterPro" id="IPR000863">
    <property type="entry name" value="Sulfotransferase_dom"/>
</dbReference>
<dbReference type="Proteomes" id="UP000515203">
    <property type="component" value="Unplaced"/>
</dbReference>
<sequence>MLDNFVWFEGIPFPSFDICYETIKDVRDNFVINDDDVFTVGYPKSGNNWVVEIICLIISKGNPKWSQSVPIWDRSPWIETDYGHKLISEAERPLLSSSHLPFQLFPKSFFSSKAKDIRSNIEKICQFLGKNLEPEELELVVNNSSFQNMKNNKMTNFSMLHENILHSDCLLTRKGVSGDWKTHFTVAQADAFNKVYQEKMLGYPPGLFPWE</sequence>
<keyword evidence="3" id="KW-0963">Cytoplasm</keyword>
<keyword evidence="7" id="KW-1185">Reference proteome</keyword>
<evidence type="ECO:0000256" key="5">
    <source>
        <dbReference type="RuleBase" id="RU361155"/>
    </source>
</evidence>
<evidence type="ECO:0000256" key="1">
    <source>
        <dbReference type="ARBA" id="ARBA00004496"/>
    </source>
</evidence>
<dbReference type="PANTHER" id="PTHR11783">
    <property type="entry name" value="SULFOTRANSFERASE SULT"/>
    <property type="match status" value="1"/>
</dbReference>
<evidence type="ECO:0000256" key="4">
    <source>
        <dbReference type="ARBA" id="ARBA00022679"/>
    </source>
</evidence>
<evidence type="ECO:0000313" key="8">
    <source>
        <dbReference type="RefSeq" id="XP_023564347.1"/>
    </source>
</evidence>
<name>A0A6P6DWK8_OCTDE</name>
<gene>
    <name evidence="8" type="primary">LOC101563803</name>
</gene>
<dbReference type="AlphaFoldDB" id="A0A6P6DWK8"/>